<dbReference type="GO" id="GO:0004984">
    <property type="term" value="F:olfactory receptor activity"/>
    <property type="evidence" value="ECO:0007669"/>
    <property type="project" value="InterPro"/>
</dbReference>
<dbReference type="Proteomes" id="UP000007648">
    <property type="component" value="Unassembled WGS sequence"/>
</dbReference>
<evidence type="ECO:0000313" key="11">
    <source>
        <dbReference type="Ensembl" id="ENSSHAP00000036682.1"/>
    </source>
</evidence>
<keyword evidence="4 9" id="KW-0812">Transmembrane</keyword>
<dbReference type="SUPFAM" id="SSF81321">
    <property type="entry name" value="Family A G protein-coupled receptor-like"/>
    <property type="match status" value="1"/>
</dbReference>
<dbReference type="GO" id="GO:0005886">
    <property type="term" value="C:plasma membrane"/>
    <property type="evidence" value="ECO:0007669"/>
    <property type="project" value="UniProtKB-SubCell"/>
</dbReference>
<proteinExistence type="predicted"/>
<dbReference type="InterPro" id="IPR000725">
    <property type="entry name" value="Olfact_rcpt"/>
</dbReference>
<feature type="transmembrane region" description="Helical" evidence="9">
    <location>
        <begin position="196"/>
        <end position="229"/>
    </location>
</feature>
<evidence type="ECO:0000256" key="7">
    <source>
        <dbReference type="ARBA" id="ARBA00023136"/>
    </source>
</evidence>
<evidence type="ECO:0000256" key="9">
    <source>
        <dbReference type="SAM" id="Phobius"/>
    </source>
</evidence>
<dbReference type="InterPro" id="IPR000276">
    <property type="entry name" value="GPCR_Rhodpsn"/>
</dbReference>
<feature type="transmembrane region" description="Helical" evidence="9">
    <location>
        <begin position="144"/>
        <end position="168"/>
    </location>
</feature>
<evidence type="ECO:0000256" key="3">
    <source>
        <dbReference type="ARBA" id="ARBA00022606"/>
    </source>
</evidence>
<reference evidence="11" key="3">
    <citation type="submission" date="2025-09" db="UniProtKB">
        <authorList>
            <consortium name="Ensembl"/>
        </authorList>
    </citation>
    <scope>IDENTIFICATION</scope>
</reference>
<dbReference type="InterPro" id="IPR017452">
    <property type="entry name" value="GPCR_Rhodpsn_7TM"/>
</dbReference>
<evidence type="ECO:0000313" key="12">
    <source>
        <dbReference type="Proteomes" id="UP000007648"/>
    </source>
</evidence>
<reference evidence="11" key="2">
    <citation type="submission" date="2025-08" db="UniProtKB">
        <authorList>
            <consortium name="Ensembl"/>
        </authorList>
    </citation>
    <scope>IDENTIFICATION</scope>
</reference>
<dbReference type="InParanoid" id="A0A7N4PDG8"/>
<evidence type="ECO:0000256" key="6">
    <source>
        <dbReference type="ARBA" id="ARBA00022989"/>
    </source>
</evidence>
<accession>A0A7N4PDG8</accession>
<dbReference type="Ensembl" id="ENSSHAT00000033750.1">
    <property type="protein sequence ID" value="ENSSHAP00000036682.1"/>
    <property type="gene ID" value="ENSSHAG00000024202.1"/>
</dbReference>
<organism evidence="11 12">
    <name type="scientific">Sarcophilus harrisii</name>
    <name type="common">Tasmanian devil</name>
    <name type="synonym">Sarcophilus laniarius</name>
    <dbReference type="NCBI Taxonomy" id="9305"/>
    <lineage>
        <taxon>Eukaryota</taxon>
        <taxon>Metazoa</taxon>
        <taxon>Chordata</taxon>
        <taxon>Craniata</taxon>
        <taxon>Vertebrata</taxon>
        <taxon>Euteleostomi</taxon>
        <taxon>Mammalia</taxon>
        <taxon>Metatheria</taxon>
        <taxon>Dasyuromorphia</taxon>
        <taxon>Dasyuridae</taxon>
        <taxon>Sarcophilus</taxon>
    </lineage>
</organism>
<sequence length="318" mass="35677">MLGQNHTTVTEFILIGFSPFPQLQLPFFLPFFVLFLLMYLFTLLGNLLIMLAVWREQSLHKPMYFFLCTLSISEIAYTMVINPRMFADLVSTHHTISFWGCANQMFFTFAFGLAHCFLLTIMGYDRYVAICHPLRYNVLMSSQVCVWLVASSWLSGIVMGLVITLPIFNLTFCGPNVIHHFFCQVPPLLKLACGDASAVAIGIGLLYIIVLLGCFSLIFLSYTFIAATILKIPSAEGRRKAFSTCASHLIVVIIHYGFSSVVHLKSKALEALEGDTLMGISYSVLTPFLSPIIFSLRNKELKDALKKVLLRSLCPSRL</sequence>
<gene>
    <name evidence="11" type="primary">LOC116421415</name>
</gene>
<protein>
    <recommendedName>
        <fullName evidence="10">G-protein coupled receptors family 1 profile domain-containing protein</fullName>
    </recommendedName>
</protein>
<feature type="transmembrane region" description="Helical" evidence="9">
    <location>
        <begin position="64"/>
        <end position="85"/>
    </location>
</feature>
<comment type="subcellular location">
    <subcellularLocation>
        <location evidence="1">Cell membrane</location>
        <topology evidence="1">Multi-pass membrane protein</topology>
    </subcellularLocation>
</comment>
<name>A0A7N4PDG8_SARHA</name>
<keyword evidence="3" id="KW-0716">Sensory transduction</keyword>
<dbReference type="PRINTS" id="PR00237">
    <property type="entry name" value="GPCRRHODOPSN"/>
</dbReference>
<reference evidence="11 12" key="1">
    <citation type="journal article" date="2011" name="Proc. Natl. Acad. Sci. U.S.A.">
        <title>Genetic diversity and population structure of the endangered marsupial Sarcophilus harrisii (Tasmanian devil).</title>
        <authorList>
            <person name="Miller W."/>
            <person name="Hayes V.M."/>
            <person name="Ratan A."/>
            <person name="Petersen D.C."/>
            <person name="Wittekindt N.E."/>
            <person name="Miller J."/>
            <person name="Walenz B."/>
            <person name="Knight J."/>
            <person name="Qi J."/>
            <person name="Zhao F."/>
            <person name="Wang Q."/>
            <person name="Bedoya-Reina O.C."/>
            <person name="Katiyar N."/>
            <person name="Tomsho L.P."/>
            <person name="Kasson L.M."/>
            <person name="Hardie R.A."/>
            <person name="Woodbridge P."/>
            <person name="Tindall E.A."/>
            <person name="Bertelsen M.F."/>
            <person name="Dixon D."/>
            <person name="Pyecroft S."/>
            <person name="Helgen K.M."/>
            <person name="Lesk A.M."/>
            <person name="Pringle T.H."/>
            <person name="Patterson N."/>
            <person name="Zhang Y."/>
            <person name="Kreiss A."/>
            <person name="Woods G.M."/>
            <person name="Jones M.E."/>
            <person name="Schuster S.C."/>
        </authorList>
    </citation>
    <scope>NUCLEOTIDE SEQUENCE [LARGE SCALE GENOMIC DNA]</scope>
</reference>
<keyword evidence="6 9" id="KW-1133">Transmembrane helix</keyword>
<keyword evidence="8" id="KW-0807">Transducer</keyword>
<dbReference type="AlphaFoldDB" id="A0A7N4PDG8"/>
<evidence type="ECO:0000256" key="2">
    <source>
        <dbReference type="ARBA" id="ARBA00022475"/>
    </source>
</evidence>
<feature type="transmembrane region" description="Helical" evidence="9">
    <location>
        <begin position="241"/>
        <end position="258"/>
    </location>
</feature>
<evidence type="ECO:0000259" key="10">
    <source>
        <dbReference type="PROSITE" id="PS50262"/>
    </source>
</evidence>
<dbReference type="GeneTree" id="ENSGT01140000282520"/>
<evidence type="ECO:0000256" key="5">
    <source>
        <dbReference type="ARBA" id="ARBA00022725"/>
    </source>
</evidence>
<dbReference type="Gene3D" id="1.20.1070.10">
    <property type="entry name" value="Rhodopsin 7-helix transmembrane proteins"/>
    <property type="match status" value="1"/>
</dbReference>
<evidence type="ECO:0000256" key="4">
    <source>
        <dbReference type="ARBA" id="ARBA00022692"/>
    </source>
</evidence>
<dbReference type="PANTHER" id="PTHR26453">
    <property type="entry name" value="OLFACTORY RECEPTOR"/>
    <property type="match status" value="1"/>
</dbReference>
<feature type="transmembrane region" description="Helical" evidence="9">
    <location>
        <begin position="27"/>
        <end position="52"/>
    </location>
</feature>
<dbReference type="PRINTS" id="PR00245">
    <property type="entry name" value="OLFACTORYR"/>
</dbReference>
<evidence type="ECO:0000256" key="8">
    <source>
        <dbReference type="ARBA" id="ARBA00023224"/>
    </source>
</evidence>
<keyword evidence="2" id="KW-1003">Cell membrane</keyword>
<keyword evidence="7 9" id="KW-0472">Membrane</keyword>
<dbReference type="Pfam" id="PF13853">
    <property type="entry name" value="7tm_4"/>
    <property type="match status" value="1"/>
</dbReference>
<dbReference type="FunFam" id="1.20.1070.10:FF:000001">
    <property type="entry name" value="Olfactory receptor"/>
    <property type="match status" value="1"/>
</dbReference>
<keyword evidence="12" id="KW-1185">Reference proteome</keyword>
<keyword evidence="5" id="KW-0552">Olfaction</keyword>
<evidence type="ECO:0000256" key="1">
    <source>
        <dbReference type="ARBA" id="ARBA00004651"/>
    </source>
</evidence>
<dbReference type="GO" id="GO:0004930">
    <property type="term" value="F:G protein-coupled receptor activity"/>
    <property type="evidence" value="ECO:0007669"/>
    <property type="project" value="InterPro"/>
</dbReference>
<feature type="domain" description="G-protein coupled receptors family 1 profile" evidence="10">
    <location>
        <begin position="45"/>
        <end position="294"/>
    </location>
</feature>
<feature type="transmembrane region" description="Helical" evidence="9">
    <location>
        <begin position="105"/>
        <end position="124"/>
    </location>
</feature>
<dbReference type="PROSITE" id="PS50262">
    <property type="entry name" value="G_PROTEIN_RECEP_F1_2"/>
    <property type="match status" value="1"/>
</dbReference>
<feature type="transmembrane region" description="Helical" evidence="9">
    <location>
        <begin position="278"/>
        <end position="296"/>
    </location>
</feature>
<dbReference type="CDD" id="cd15225">
    <property type="entry name" value="7tmA_OR10A-like"/>
    <property type="match status" value="1"/>
</dbReference>